<dbReference type="InterPro" id="IPR036908">
    <property type="entry name" value="RlpA-like_sf"/>
</dbReference>
<proteinExistence type="inferred from homology"/>
<gene>
    <name evidence="4" type="primary">rlpA</name>
    <name evidence="7" type="ORF">SAMN04488120_10535</name>
</gene>
<reference evidence="7 8" key="1">
    <citation type="submission" date="2016-10" db="EMBL/GenBank/DDBJ databases">
        <authorList>
            <person name="de Groot N.N."/>
        </authorList>
    </citation>
    <scope>NUCLEOTIDE SEQUENCE [LARGE SCALE GENOMIC DNA]</scope>
    <source>
        <strain evidence="7 8">DSM 23609</strain>
    </source>
</reference>
<keyword evidence="3 4" id="KW-0961">Cell wall biogenesis/degradation</keyword>
<evidence type="ECO:0000256" key="3">
    <source>
        <dbReference type="ARBA" id="ARBA00023316"/>
    </source>
</evidence>
<dbReference type="SUPFAM" id="SSF110997">
    <property type="entry name" value="Sporulation related repeat"/>
    <property type="match status" value="1"/>
</dbReference>
<comment type="function">
    <text evidence="4">Lytic transglycosylase with a strong preference for naked glycan strands that lack stem peptides.</text>
</comment>
<dbReference type="NCBIfam" id="TIGR00413">
    <property type="entry name" value="rlpA"/>
    <property type="match status" value="1"/>
</dbReference>
<dbReference type="PANTHER" id="PTHR34183:SF1">
    <property type="entry name" value="ENDOLYTIC PEPTIDOGLYCAN TRANSGLYCOSYLASE RLPA"/>
    <property type="match status" value="1"/>
</dbReference>
<keyword evidence="2 4" id="KW-0456">Lyase</keyword>
<keyword evidence="8" id="KW-1185">Reference proteome</keyword>
<name>A0A1I2IZS3_9GAMM</name>
<accession>A0A1I2IZS3</accession>
<dbReference type="HAMAP" id="MF_02071">
    <property type="entry name" value="RlpA"/>
    <property type="match status" value="1"/>
</dbReference>
<dbReference type="Gene3D" id="3.30.70.1070">
    <property type="entry name" value="Sporulation related repeat"/>
    <property type="match status" value="1"/>
</dbReference>
<feature type="domain" description="SPOR" evidence="6">
    <location>
        <begin position="195"/>
        <end position="274"/>
    </location>
</feature>
<comment type="similarity">
    <text evidence="4 5">Belongs to the RlpA family.</text>
</comment>
<dbReference type="GO" id="GO:0042834">
    <property type="term" value="F:peptidoglycan binding"/>
    <property type="evidence" value="ECO:0007669"/>
    <property type="project" value="InterPro"/>
</dbReference>
<dbReference type="PROSITE" id="PS51724">
    <property type="entry name" value="SPOR"/>
    <property type="match status" value="1"/>
</dbReference>
<dbReference type="EMBL" id="FOOC01000005">
    <property type="protein sequence ID" value="SFF47228.1"/>
    <property type="molecule type" value="Genomic_DNA"/>
</dbReference>
<evidence type="ECO:0000313" key="7">
    <source>
        <dbReference type="EMBL" id="SFF47228.1"/>
    </source>
</evidence>
<evidence type="ECO:0000259" key="6">
    <source>
        <dbReference type="PROSITE" id="PS51724"/>
    </source>
</evidence>
<keyword evidence="4 7" id="KW-0449">Lipoprotein</keyword>
<dbReference type="PANTHER" id="PTHR34183">
    <property type="entry name" value="ENDOLYTIC PEPTIDOGLYCAN TRANSGLYCOSYLASE RLPA"/>
    <property type="match status" value="1"/>
</dbReference>
<keyword evidence="4" id="KW-0564">Palmitate</keyword>
<dbReference type="Proteomes" id="UP000199771">
    <property type="component" value="Unassembled WGS sequence"/>
</dbReference>
<sequence>MRSGTHTLILLGLAAGIAACSTAPPHRPSPQVIPVDRDGRYALSEDAAPHPDEVPPDLNAIPDAVPRVEPRARSGNAPVYEVFGKTYRVLDSSKDFRERGMASWYGKKFHGYRTASGEIYDMYQMTAAHKSLPLPSYVRVTRLDNGRSVIVRVNDRGPFHPGRVIDLSYAAAAKLDMLDAGSAPVEIVALDPLASTPPSEHWLQVGVFEDPISAVVLRETLTDQGHPGAQILIEESERGTLHRVVLGPYTDIGTAQSLRSRLSDLGYTPSWIRP</sequence>
<dbReference type="GO" id="GO:0008932">
    <property type="term" value="F:lytic endotransglycosylase activity"/>
    <property type="evidence" value="ECO:0007669"/>
    <property type="project" value="UniProtKB-UniRule"/>
</dbReference>
<evidence type="ECO:0000313" key="8">
    <source>
        <dbReference type="Proteomes" id="UP000199771"/>
    </source>
</evidence>
<evidence type="ECO:0000256" key="5">
    <source>
        <dbReference type="RuleBase" id="RU003495"/>
    </source>
</evidence>
<dbReference type="InterPro" id="IPR009009">
    <property type="entry name" value="RlpA-like_DPBB"/>
</dbReference>
<keyword evidence="4" id="KW-1003">Cell membrane</keyword>
<keyword evidence="4" id="KW-0472">Membrane</keyword>
<dbReference type="InterPro" id="IPR007730">
    <property type="entry name" value="SPOR-like_dom"/>
</dbReference>
<dbReference type="SUPFAM" id="SSF50685">
    <property type="entry name" value="Barwin-like endoglucanases"/>
    <property type="match status" value="1"/>
</dbReference>
<dbReference type="GO" id="GO:0009279">
    <property type="term" value="C:cell outer membrane"/>
    <property type="evidence" value="ECO:0007669"/>
    <property type="project" value="TreeGrafter"/>
</dbReference>
<dbReference type="Pfam" id="PF03330">
    <property type="entry name" value="DPBB_1"/>
    <property type="match status" value="1"/>
</dbReference>
<evidence type="ECO:0000256" key="1">
    <source>
        <dbReference type="ARBA" id="ARBA00022729"/>
    </source>
</evidence>
<evidence type="ECO:0000256" key="4">
    <source>
        <dbReference type="HAMAP-Rule" id="MF_02071"/>
    </source>
</evidence>
<dbReference type="GO" id="GO:0000270">
    <property type="term" value="P:peptidoglycan metabolic process"/>
    <property type="evidence" value="ECO:0007669"/>
    <property type="project" value="UniProtKB-UniRule"/>
</dbReference>
<dbReference type="GO" id="GO:0071555">
    <property type="term" value="P:cell wall organization"/>
    <property type="evidence" value="ECO:0007669"/>
    <property type="project" value="UniProtKB-KW"/>
</dbReference>
<dbReference type="RefSeq" id="WP_091533075.1">
    <property type="nucleotide sequence ID" value="NZ_FOOC01000005.1"/>
</dbReference>
<evidence type="ECO:0000256" key="2">
    <source>
        <dbReference type="ARBA" id="ARBA00023239"/>
    </source>
</evidence>
<dbReference type="Pfam" id="PF05036">
    <property type="entry name" value="SPOR"/>
    <property type="match status" value="1"/>
</dbReference>
<dbReference type="InterPro" id="IPR012997">
    <property type="entry name" value="RplA"/>
</dbReference>
<organism evidence="7 8">
    <name type="scientific">Fontimonas thermophila</name>
    <dbReference type="NCBI Taxonomy" id="1076937"/>
    <lineage>
        <taxon>Bacteria</taxon>
        <taxon>Pseudomonadati</taxon>
        <taxon>Pseudomonadota</taxon>
        <taxon>Gammaproteobacteria</taxon>
        <taxon>Nevskiales</taxon>
        <taxon>Nevskiaceae</taxon>
        <taxon>Fontimonas</taxon>
    </lineage>
</organism>
<dbReference type="OrthoDB" id="9779128at2"/>
<dbReference type="STRING" id="1076937.SAMN04488120_10535"/>
<dbReference type="GO" id="GO:0005886">
    <property type="term" value="C:plasma membrane"/>
    <property type="evidence" value="ECO:0007669"/>
    <property type="project" value="UniProtKB-SubCell"/>
</dbReference>
<keyword evidence="1" id="KW-0732">Signal</keyword>
<dbReference type="CDD" id="cd22268">
    <property type="entry name" value="DPBB_RlpA-like"/>
    <property type="match status" value="1"/>
</dbReference>
<dbReference type="InterPro" id="IPR034718">
    <property type="entry name" value="RlpA"/>
</dbReference>
<comment type="subcellular location">
    <subcellularLocation>
        <location evidence="4">Cell membrane</location>
        <topology evidence="4">Lipid-anchor</topology>
    </subcellularLocation>
</comment>
<protein>
    <recommendedName>
        <fullName evidence="4">Endolytic peptidoglycan transglycosylase RlpA</fullName>
        <ecNumber evidence="4">4.2.2.-</ecNumber>
    </recommendedName>
</protein>
<dbReference type="PROSITE" id="PS51257">
    <property type="entry name" value="PROKAR_LIPOPROTEIN"/>
    <property type="match status" value="1"/>
</dbReference>
<dbReference type="Gene3D" id="2.40.40.10">
    <property type="entry name" value="RlpA-like domain"/>
    <property type="match status" value="1"/>
</dbReference>
<dbReference type="AlphaFoldDB" id="A0A1I2IZS3"/>
<dbReference type="FunFam" id="2.40.40.10:FF:000003">
    <property type="entry name" value="Endolytic peptidoglycan transglycosylase RlpA"/>
    <property type="match status" value="1"/>
</dbReference>
<dbReference type="InterPro" id="IPR036680">
    <property type="entry name" value="SPOR-like_sf"/>
</dbReference>
<dbReference type="EC" id="4.2.2.-" evidence="4"/>